<dbReference type="Pfam" id="PF00117">
    <property type="entry name" value="GATase"/>
    <property type="match status" value="1"/>
</dbReference>
<proteinExistence type="predicted"/>
<dbReference type="Proteomes" id="UP000050471">
    <property type="component" value="Unassembled WGS sequence"/>
</dbReference>
<protein>
    <submittedName>
        <fullName evidence="2">Glutamine amidotransferase</fullName>
        <ecNumber evidence="2">6.3.5.2</ecNumber>
    </submittedName>
</protein>
<dbReference type="SUPFAM" id="SSF52317">
    <property type="entry name" value="Class I glutamine amidotransferase-like"/>
    <property type="match status" value="1"/>
</dbReference>
<keyword evidence="2" id="KW-0808">Transferase</keyword>
<dbReference type="RefSeq" id="WP_055192024.1">
    <property type="nucleotide sequence ID" value="NZ_FPBS01000014.1"/>
</dbReference>
<dbReference type="CDD" id="cd01741">
    <property type="entry name" value="GATase1_1"/>
    <property type="match status" value="1"/>
</dbReference>
<keyword evidence="2" id="KW-0436">Ligase</keyword>
<dbReference type="PANTHER" id="PTHR42695">
    <property type="entry name" value="GLUTAMINE AMIDOTRANSFERASE YLR126C-RELATED"/>
    <property type="match status" value="1"/>
</dbReference>
<organism evidence="2 3">
    <name type="scientific">Aliiroseovarius crassostreae</name>
    <dbReference type="NCBI Taxonomy" id="154981"/>
    <lineage>
        <taxon>Bacteria</taxon>
        <taxon>Pseudomonadati</taxon>
        <taxon>Pseudomonadota</taxon>
        <taxon>Alphaproteobacteria</taxon>
        <taxon>Rhodobacterales</taxon>
        <taxon>Paracoccaceae</taxon>
        <taxon>Aliiroseovarius</taxon>
    </lineage>
</organism>
<dbReference type="EC" id="6.3.5.2" evidence="2"/>
<dbReference type="OrthoDB" id="9794816at2"/>
<reference evidence="2 3" key="1">
    <citation type="submission" date="2015-09" db="EMBL/GenBank/DDBJ databases">
        <title>Draft genome sequence of Aliiroseovarius crassostreae CV919-312TSm, the causative agent of Roseovarius Oyster Disease (formerly Juvenile Oyster Disease).</title>
        <authorList>
            <person name="Kessner L."/>
            <person name="Spinard E."/>
            <person name="Nelson D."/>
        </authorList>
    </citation>
    <scope>NUCLEOTIDE SEQUENCE [LARGE SCALE GENOMIC DNA]</scope>
    <source>
        <strain evidence="2 3">CV919-312</strain>
    </source>
</reference>
<feature type="domain" description="Glutamine amidotransferase" evidence="1">
    <location>
        <begin position="37"/>
        <end position="198"/>
    </location>
</feature>
<dbReference type="InterPro" id="IPR017926">
    <property type="entry name" value="GATASE"/>
</dbReference>
<dbReference type="AlphaFoldDB" id="A0A0N8IB82"/>
<comment type="caution">
    <text evidence="2">The sequence shown here is derived from an EMBL/GenBank/DDBJ whole genome shotgun (WGS) entry which is preliminary data.</text>
</comment>
<dbReference type="Gene3D" id="3.40.50.880">
    <property type="match status" value="1"/>
</dbReference>
<keyword evidence="3" id="KW-1185">Reference proteome</keyword>
<dbReference type="GO" id="GO:0005829">
    <property type="term" value="C:cytosol"/>
    <property type="evidence" value="ECO:0007669"/>
    <property type="project" value="TreeGrafter"/>
</dbReference>
<accession>A0A0N8IB82</accession>
<dbReference type="InterPro" id="IPR029062">
    <property type="entry name" value="Class_I_gatase-like"/>
</dbReference>
<dbReference type="PROSITE" id="PS51273">
    <property type="entry name" value="GATASE_TYPE_1"/>
    <property type="match status" value="1"/>
</dbReference>
<dbReference type="InterPro" id="IPR044992">
    <property type="entry name" value="ChyE-like"/>
</dbReference>
<evidence type="ECO:0000259" key="1">
    <source>
        <dbReference type="Pfam" id="PF00117"/>
    </source>
</evidence>
<dbReference type="STRING" id="154981.AKJ29_09085"/>
<dbReference type="EMBL" id="LKBA01000019">
    <property type="protein sequence ID" value="KPN62379.1"/>
    <property type="molecule type" value="Genomic_DNA"/>
</dbReference>
<sequence length="247" mass="27309">MKPFLILQLRPETDASDNEFQAFLSKGNLSRDEVHRIRLDQDNLPADLNLDAYSGVIVGGGPGCVSDTPEKKKPIEAKIEAECLSLMPEITARDMPFLGCCYGIGILGHHLEPGAISKDRYGEPVRATPCRVTNDGKKDPLLNDLPEEFEAFVGHKEAMQHLPAGCTHLVSAPDCPFQMVRFGQNVYATQFHPEADAHGFETRIGIYKHHGYFPPEEAQSLIDMVHAANVVVPEQILANFVSRYRSG</sequence>
<dbReference type="PANTHER" id="PTHR42695:SF5">
    <property type="entry name" value="GLUTAMINE AMIDOTRANSFERASE YLR126C-RELATED"/>
    <property type="match status" value="1"/>
</dbReference>
<dbReference type="NCBIfam" id="NF005743">
    <property type="entry name" value="PRK07567.1"/>
    <property type="match status" value="1"/>
</dbReference>
<gene>
    <name evidence="2" type="ORF">AKJ29_09085</name>
</gene>
<name>A0A0N8IB82_9RHOB</name>
<evidence type="ECO:0000313" key="2">
    <source>
        <dbReference type="EMBL" id="KPN62379.1"/>
    </source>
</evidence>
<dbReference type="GO" id="GO:0016740">
    <property type="term" value="F:transferase activity"/>
    <property type="evidence" value="ECO:0007669"/>
    <property type="project" value="UniProtKB-KW"/>
</dbReference>
<evidence type="ECO:0000313" key="3">
    <source>
        <dbReference type="Proteomes" id="UP000050471"/>
    </source>
</evidence>
<keyword evidence="2" id="KW-0315">Glutamine amidotransferase</keyword>
<dbReference type="GO" id="GO:0003922">
    <property type="term" value="F:GMP synthase (glutamine-hydrolyzing) activity"/>
    <property type="evidence" value="ECO:0007669"/>
    <property type="project" value="UniProtKB-EC"/>
</dbReference>